<sequence length="108" mass="11742">MGRLERGPLEGVQVVGQGSGVGRARGGPGYYIHRRRTTQNRFWPSYSTSSSQSETSATSLSPSAITVDKTTTAFPRTSRHIDLRQGLFIVIVAANLIISASDYLERVS</sequence>
<dbReference type="EMBL" id="LWDF02002669">
    <property type="protein sequence ID" value="KAE8235615.1"/>
    <property type="molecule type" value="Genomic_DNA"/>
</dbReference>
<dbReference type="Proteomes" id="UP000077521">
    <property type="component" value="Unassembled WGS sequence"/>
</dbReference>
<dbReference type="AlphaFoldDB" id="A0A8T8S9N5"/>
<comment type="caution">
    <text evidence="2">The sequence shown here is derived from an EMBL/GenBank/DDBJ whole genome shotgun (WGS) entry which is preliminary data.</text>
</comment>
<evidence type="ECO:0000256" key="1">
    <source>
        <dbReference type="SAM" id="MobiDB-lite"/>
    </source>
</evidence>
<feature type="region of interest" description="Disordered" evidence="1">
    <location>
        <begin position="42"/>
        <end position="63"/>
    </location>
</feature>
<reference evidence="2" key="1">
    <citation type="submission" date="2016-04" db="EMBL/GenBank/DDBJ databases">
        <authorList>
            <person name="Nguyen H.D."/>
            <person name="Samba Siva P."/>
            <person name="Cullis J."/>
            <person name="Levesque C.A."/>
            <person name="Hambleton S."/>
        </authorList>
    </citation>
    <scope>NUCLEOTIDE SEQUENCE</scope>
    <source>
        <strain evidence="2">DAOMC 236416</strain>
    </source>
</reference>
<reference evidence="2" key="2">
    <citation type="journal article" date="2019" name="IMA Fungus">
        <title>Genome sequencing and comparison of five Tilletia species to identify candidate genes for the detection of regulated species infecting wheat.</title>
        <authorList>
            <person name="Nguyen H.D.T."/>
            <person name="Sultana T."/>
            <person name="Kesanakurti P."/>
            <person name="Hambleton S."/>
        </authorList>
    </citation>
    <scope>NUCLEOTIDE SEQUENCE</scope>
    <source>
        <strain evidence="2">DAOMC 236416</strain>
    </source>
</reference>
<organism evidence="2 3">
    <name type="scientific">Tilletia indica</name>
    <dbReference type="NCBI Taxonomy" id="43049"/>
    <lineage>
        <taxon>Eukaryota</taxon>
        <taxon>Fungi</taxon>
        <taxon>Dikarya</taxon>
        <taxon>Basidiomycota</taxon>
        <taxon>Ustilaginomycotina</taxon>
        <taxon>Exobasidiomycetes</taxon>
        <taxon>Tilletiales</taxon>
        <taxon>Tilletiaceae</taxon>
        <taxon>Tilletia</taxon>
    </lineage>
</organism>
<protein>
    <submittedName>
        <fullName evidence="2">Uncharacterized protein</fullName>
    </submittedName>
</protein>
<accession>A0A8T8S9N5</accession>
<name>A0A8T8S9N5_9BASI</name>
<feature type="compositionally biased region" description="Low complexity" evidence="1">
    <location>
        <begin position="45"/>
        <end position="63"/>
    </location>
</feature>
<keyword evidence="3" id="KW-1185">Reference proteome</keyword>
<proteinExistence type="predicted"/>
<gene>
    <name evidence="2" type="ORF">A4X13_0g9433</name>
</gene>
<evidence type="ECO:0000313" key="2">
    <source>
        <dbReference type="EMBL" id="KAE8235615.1"/>
    </source>
</evidence>
<evidence type="ECO:0000313" key="3">
    <source>
        <dbReference type="Proteomes" id="UP000077521"/>
    </source>
</evidence>